<dbReference type="Proteomes" id="UP000824010">
    <property type="component" value="Chromosome"/>
</dbReference>
<proteinExistence type="predicted"/>
<protein>
    <submittedName>
        <fullName evidence="1">Uncharacterized protein</fullName>
    </submittedName>
</protein>
<evidence type="ECO:0000313" key="2">
    <source>
        <dbReference type="Proteomes" id="UP000824010"/>
    </source>
</evidence>
<organism evidence="1 2">
    <name type="scientific">Pseudomonas maumuensis</name>
    <dbReference type="NCBI Taxonomy" id="2842354"/>
    <lineage>
        <taxon>Bacteria</taxon>
        <taxon>Pseudomonadati</taxon>
        <taxon>Pseudomonadota</taxon>
        <taxon>Gammaproteobacteria</taxon>
        <taxon>Pseudomonadales</taxon>
        <taxon>Pseudomonadaceae</taxon>
        <taxon>Pseudomonas</taxon>
    </lineage>
</organism>
<name>A0ABX8NGD2_9PSED</name>
<evidence type="ECO:0000313" key="1">
    <source>
        <dbReference type="EMBL" id="QXH55341.1"/>
    </source>
</evidence>
<accession>A0ABX8NGD2</accession>
<reference evidence="1 2" key="1">
    <citation type="journal article" date="2021" name="Microorganisms">
        <title>The Ever-Expanding Pseudomonas Genus: Description of 43 New Species and Partition of the Pseudomonas putida Group.</title>
        <authorList>
            <person name="Girard L."/>
            <person name="Lood C."/>
            <person name="Hofte M."/>
            <person name="Vandamme P."/>
            <person name="Rokni-Zadeh H."/>
            <person name="van Noort V."/>
            <person name="Lavigne R."/>
            <person name="De Mot R."/>
        </authorList>
    </citation>
    <scope>NUCLEOTIDE SEQUENCE [LARGE SCALE GENOMIC DNA]</scope>
    <source>
        <strain evidence="1 2">COW77</strain>
    </source>
</reference>
<dbReference type="RefSeq" id="WP_217866752.1">
    <property type="nucleotide sequence ID" value="NZ_CP077077.1"/>
</dbReference>
<dbReference type="EMBL" id="CP077077">
    <property type="protein sequence ID" value="QXH55341.1"/>
    <property type="molecule type" value="Genomic_DNA"/>
</dbReference>
<keyword evidence="2" id="KW-1185">Reference proteome</keyword>
<gene>
    <name evidence="1" type="ORF">KSS90_18655</name>
</gene>
<sequence length="1235" mass="135430">MTFEIPAPLLSWMKDESSENNRRLYGWDMIIGLPLELLNAALQHDDLQRLATAQGVEGLGGPVAINDSTQQYELEGYRLSNLALQVAATNYGTPRVKVSAVLEGGTQIRTQGLDAILTLNEHPPFAGIDAGLELPISYSAGTLATSLRDGLEHELAVSKGEVGQENAAKLFSQMLGDLEAPRAKLQMAQVQVNEDNPLRKVKEMQLRTQVDGNTHVAAGQTPPSCVLLFINFEHGGPVDYPRVGDTFPYLLGSDGESGQGCTALLSRHLLHRVAFAQSIMASLQGGRYDYGNSSAQPLPRIDADEGVMSVPKGLHHSSRLEFVYDEFVLDAASGTPLHVTFEPDRAIQTWQPRCSLAFQYRIAGSEQWTAHSVQVQPQLNYSLQLIEADATGDLLQGRWLAAATEPALIEGLPAQLSATLQDEMASALEQIVRAGYLNAVNARPLVRVTEQLLPFLRLFETRDLRWQVGATPNNLVVTGAFEKVESRFRIEQQELQLVAGQKFTFTVQPPRQGLKWRAEALPGGPVDVGLMNANTGAYQAPTVTGGNLRIKVVAEDPVTGMSSSVLVSVNTVGLMMAPLFKYLIRGHSGGDEVRFVGVSMAQDDVRYTWQVEGEAGVKGTFEPEADTSAALYKAGPRQAGRTYVVDRISMTSDATQAVRGGVVLSEHGAPELSIVPAAKVTEQGLKLEAYYGENEDPLEDIVWEVVGPGKVMDEYYVPDPTATDAFVVIIATLEYEGHLYQGHLVRPLPLDLFPRLAAAQAARKRRKQNPQLPRLSMHQEGVPSFDLLPKGPLAVGPGSKVQFVYPLIGNDQVKWKVEREEGDSSMAGSIDAEGLYTAGNTDTGWDRVSAEVWLLGSLVATGTTTIKNISDMPVWDALKTFDLTMPAGGVQLYGNGHMQIEVGLRMEVTGVPIQLGEAGSVRLFSKATSLKLPEITGVLPKNSQVLWAFSRNRNSYDLAGSTNSVDVKETSGILESEKYYILSREEPQKSIDCYAGLQDRHGAWHYSTGGDSEGTPTITVTVKKHEVNRSEYSFERDRVRPPRRGNEDDDFDLELNSADYWRLVSSTGRKFLKVKVLSGSVDAGERSAMAVWEDDHDQVDLISYTGWAFWSTKSDATKPTDMRFDIKGLTKLTGNLNAETHLKESINPDHFTSRGLLLGNFRADNVYFKGADKESVGKYKNSLLYKLQDSQGNTTDLWVSYDAENPTRYRDYLIVKNAEAGVEPDDWDEEEEGGS</sequence>